<dbReference type="EMBL" id="QFFF01000001">
    <property type="protein sequence ID" value="PWG01808.1"/>
    <property type="molecule type" value="Genomic_DNA"/>
</dbReference>
<dbReference type="Pfam" id="PF07690">
    <property type="entry name" value="MFS_1"/>
    <property type="match status" value="1"/>
</dbReference>
<dbReference type="RefSeq" id="WP_109269947.1">
    <property type="nucleotide sequence ID" value="NZ_QFFF01000001.1"/>
</dbReference>
<dbReference type="SUPFAM" id="SSF103473">
    <property type="entry name" value="MFS general substrate transporter"/>
    <property type="match status" value="1"/>
</dbReference>
<organism evidence="6 7">
    <name type="scientific">Allosphingosinicella humi</name>
    <dbReference type="NCBI Taxonomy" id="2068657"/>
    <lineage>
        <taxon>Bacteria</taxon>
        <taxon>Pseudomonadati</taxon>
        <taxon>Pseudomonadota</taxon>
        <taxon>Alphaproteobacteria</taxon>
        <taxon>Sphingomonadales</taxon>
        <taxon>Sphingomonadaceae</taxon>
        <taxon>Allosphingosinicella</taxon>
    </lineage>
</organism>
<dbReference type="InterPro" id="IPR011701">
    <property type="entry name" value="MFS"/>
</dbReference>
<dbReference type="Gene3D" id="1.20.1250.20">
    <property type="entry name" value="MFS general substrate transporter like domains"/>
    <property type="match status" value="1"/>
</dbReference>
<keyword evidence="1 4" id="KW-0812">Transmembrane</keyword>
<keyword evidence="7" id="KW-1185">Reference proteome</keyword>
<feature type="transmembrane region" description="Helical" evidence="4">
    <location>
        <begin position="47"/>
        <end position="68"/>
    </location>
</feature>
<comment type="caution">
    <text evidence="6">The sequence shown here is derived from an EMBL/GenBank/DDBJ whole genome shotgun (WGS) entry which is preliminary data.</text>
</comment>
<evidence type="ECO:0000256" key="1">
    <source>
        <dbReference type="ARBA" id="ARBA00022692"/>
    </source>
</evidence>
<dbReference type="CDD" id="cd17355">
    <property type="entry name" value="MFS_YcxA_like"/>
    <property type="match status" value="1"/>
</dbReference>
<dbReference type="PANTHER" id="PTHR11360:SF284">
    <property type="entry name" value="EG:103B4.3 PROTEIN-RELATED"/>
    <property type="match status" value="1"/>
</dbReference>
<dbReference type="InterPro" id="IPR036259">
    <property type="entry name" value="MFS_trans_sf"/>
</dbReference>
<protein>
    <submittedName>
        <fullName evidence="6">MFS transporter</fullName>
    </submittedName>
</protein>
<keyword evidence="2 4" id="KW-1133">Transmembrane helix</keyword>
<feature type="transmembrane region" description="Helical" evidence="4">
    <location>
        <begin position="304"/>
        <end position="325"/>
    </location>
</feature>
<accession>A0A2U2J0E6</accession>
<evidence type="ECO:0000256" key="4">
    <source>
        <dbReference type="SAM" id="Phobius"/>
    </source>
</evidence>
<evidence type="ECO:0000259" key="5">
    <source>
        <dbReference type="PROSITE" id="PS50850"/>
    </source>
</evidence>
<feature type="transmembrane region" description="Helical" evidence="4">
    <location>
        <begin position="368"/>
        <end position="387"/>
    </location>
</feature>
<feature type="transmembrane region" description="Helical" evidence="4">
    <location>
        <begin position="243"/>
        <end position="266"/>
    </location>
</feature>
<dbReference type="InterPro" id="IPR050327">
    <property type="entry name" value="Proton-linked_MCT"/>
</dbReference>
<evidence type="ECO:0000256" key="2">
    <source>
        <dbReference type="ARBA" id="ARBA00022989"/>
    </source>
</evidence>
<reference evidence="6 7" key="1">
    <citation type="submission" date="2018-05" db="EMBL/GenBank/DDBJ databases">
        <title>Genome of Sphingosinicella humi QZX222.</title>
        <authorList>
            <person name="Qiao Z."/>
            <person name="Wang G."/>
        </authorList>
    </citation>
    <scope>NUCLEOTIDE SEQUENCE [LARGE SCALE GENOMIC DNA]</scope>
    <source>
        <strain evidence="6 7">QZX222</strain>
    </source>
</reference>
<feature type="transmembrane region" description="Helical" evidence="4">
    <location>
        <begin position="134"/>
        <end position="155"/>
    </location>
</feature>
<gene>
    <name evidence="6" type="ORF">DF286_02175</name>
</gene>
<dbReference type="InterPro" id="IPR020846">
    <property type="entry name" value="MFS_dom"/>
</dbReference>
<feature type="transmembrane region" description="Helical" evidence="4">
    <location>
        <begin position="337"/>
        <end position="356"/>
    </location>
</feature>
<evidence type="ECO:0000313" key="6">
    <source>
        <dbReference type="EMBL" id="PWG01808.1"/>
    </source>
</evidence>
<dbReference type="AlphaFoldDB" id="A0A2U2J0E6"/>
<proteinExistence type="predicted"/>
<feature type="transmembrane region" description="Helical" evidence="4">
    <location>
        <begin position="99"/>
        <end position="122"/>
    </location>
</feature>
<dbReference type="Proteomes" id="UP000245916">
    <property type="component" value="Unassembled WGS sequence"/>
</dbReference>
<name>A0A2U2J0E6_9SPHN</name>
<dbReference type="OrthoDB" id="146345at2"/>
<dbReference type="PROSITE" id="PS50850">
    <property type="entry name" value="MFS"/>
    <property type="match status" value="1"/>
</dbReference>
<feature type="transmembrane region" description="Helical" evidence="4">
    <location>
        <begin position="161"/>
        <end position="182"/>
    </location>
</feature>
<feature type="transmembrane region" description="Helical" evidence="4">
    <location>
        <begin position="75"/>
        <end position="93"/>
    </location>
</feature>
<dbReference type="GO" id="GO:0022857">
    <property type="term" value="F:transmembrane transporter activity"/>
    <property type="evidence" value="ECO:0007669"/>
    <property type="project" value="InterPro"/>
</dbReference>
<keyword evidence="3 4" id="KW-0472">Membrane</keyword>
<dbReference type="PANTHER" id="PTHR11360">
    <property type="entry name" value="MONOCARBOXYLATE TRANSPORTER"/>
    <property type="match status" value="1"/>
</dbReference>
<feature type="transmembrane region" description="Helical" evidence="4">
    <location>
        <begin position="214"/>
        <end position="237"/>
    </location>
</feature>
<feature type="transmembrane region" description="Helical" evidence="4">
    <location>
        <begin position="278"/>
        <end position="298"/>
    </location>
</feature>
<evidence type="ECO:0000313" key="7">
    <source>
        <dbReference type="Proteomes" id="UP000245916"/>
    </source>
</evidence>
<sequence>MTMRRPWIVILSAALIVTLAMGVRQSFGLFMPQMSMALDIGRETFGLAVAIQNLLFGLTQPFVGAIADRHGAGRVVFWGALVYVSGLALAAWTGSALGLHLSFGLLIGLAMAATTFVVVLGAVGRVVAPERRTLAFGIVTAGGSLGQFLVVPGAQMLIGELGYRIALIVLAGVVALIALLALGVAGRPEGGPDGGPSQSLGAALREAAGHRGYWLLNAGFFVCGFQLVFIATHFPAYLTDNGLGLAVGAQSLALIGLFNIFGSYIFGLSGDYLRKKYVLSGIYAVRGLVILLFLALPLTPASALVFASVMGFLWLGTVPLTSGLVGQIFGVRYLSTLYGIVFMSHQLGSFFGAWLGGLIYDRSGSYDAAWAAAIGLGFVAAILHLPISDRPVARLEPTPA</sequence>
<feature type="domain" description="Major facilitator superfamily (MFS) profile" evidence="5">
    <location>
        <begin position="6"/>
        <end position="392"/>
    </location>
</feature>
<evidence type="ECO:0000256" key="3">
    <source>
        <dbReference type="ARBA" id="ARBA00023136"/>
    </source>
</evidence>